<dbReference type="InterPro" id="IPR027417">
    <property type="entry name" value="P-loop_NTPase"/>
</dbReference>
<dbReference type="SUPFAM" id="SSF52540">
    <property type="entry name" value="P-loop containing nucleoside triphosphate hydrolases"/>
    <property type="match status" value="1"/>
</dbReference>
<evidence type="ECO:0000313" key="2">
    <source>
        <dbReference type="Proteomes" id="UP000283634"/>
    </source>
</evidence>
<proteinExistence type="predicted"/>
<protein>
    <submittedName>
        <fullName evidence="1">ABC transporter-like protein</fullName>
    </submittedName>
</protein>
<dbReference type="Gene3D" id="3.40.50.300">
    <property type="entry name" value="P-loop containing nucleotide triphosphate hydrolases"/>
    <property type="match status" value="1"/>
</dbReference>
<accession>A0A422MY30</accession>
<name>A0A422MY30_TRYRA</name>
<sequence length="122" mass="13636">MPCHDPISFYSASNDVDDLDFTTPTGAITAIHGPSASSKSTYHCLYAGLTQQQKNRVKTHANIALMRQEQAILFGSIRDTLPMVHQCKLTREERGTARGDFFTVIQHSCCGMYIRNPYQTPI</sequence>
<dbReference type="GeneID" id="40332880"/>
<dbReference type="AlphaFoldDB" id="A0A422MY30"/>
<organism evidence="1 2">
    <name type="scientific">Trypanosoma rangeli</name>
    <dbReference type="NCBI Taxonomy" id="5698"/>
    <lineage>
        <taxon>Eukaryota</taxon>
        <taxon>Discoba</taxon>
        <taxon>Euglenozoa</taxon>
        <taxon>Kinetoplastea</taxon>
        <taxon>Metakinetoplastina</taxon>
        <taxon>Trypanosomatida</taxon>
        <taxon>Trypanosomatidae</taxon>
        <taxon>Trypanosoma</taxon>
        <taxon>Herpetosoma</taxon>
    </lineage>
</organism>
<comment type="caution">
    <text evidence="1">The sequence shown here is derived from an EMBL/GenBank/DDBJ whole genome shotgun (WGS) entry which is preliminary data.</text>
</comment>
<dbReference type="RefSeq" id="XP_029234470.1">
    <property type="nucleotide sequence ID" value="XM_029385661.1"/>
</dbReference>
<keyword evidence="2" id="KW-1185">Reference proteome</keyword>
<dbReference type="Proteomes" id="UP000283634">
    <property type="component" value="Unassembled WGS sequence"/>
</dbReference>
<dbReference type="EMBL" id="MKGL01000491">
    <property type="protein sequence ID" value="RNE98123.1"/>
    <property type="molecule type" value="Genomic_DNA"/>
</dbReference>
<reference evidence="1 2" key="1">
    <citation type="journal article" date="2018" name="BMC Genomics">
        <title>Genomic comparison of Trypanosoma conorhini and Trypanosoma rangeli to Trypanosoma cruzi strains of high and low virulence.</title>
        <authorList>
            <person name="Bradwell K.R."/>
            <person name="Koparde V.N."/>
            <person name="Matveyev A.V."/>
            <person name="Serrano M.G."/>
            <person name="Alves J.M."/>
            <person name="Parikh H."/>
            <person name="Huang B."/>
            <person name="Lee V."/>
            <person name="Espinosa-Alvarez O."/>
            <person name="Ortiz P.A."/>
            <person name="Costa-Martins A.G."/>
            <person name="Teixeira M.M."/>
            <person name="Buck G.A."/>
        </authorList>
    </citation>
    <scope>NUCLEOTIDE SEQUENCE [LARGE SCALE GENOMIC DNA]</scope>
    <source>
        <strain evidence="1 2">AM80</strain>
    </source>
</reference>
<evidence type="ECO:0000313" key="1">
    <source>
        <dbReference type="EMBL" id="RNE98123.1"/>
    </source>
</evidence>
<gene>
    <name evidence="1" type="ORF">TraAM80_08947</name>
</gene>